<organism evidence="2 3">
    <name type="scientific">Canna indica</name>
    <name type="common">Indian-shot</name>
    <dbReference type="NCBI Taxonomy" id="4628"/>
    <lineage>
        <taxon>Eukaryota</taxon>
        <taxon>Viridiplantae</taxon>
        <taxon>Streptophyta</taxon>
        <taxon>Embryophyta</taxon>
        <taxon>Tracheophyta</taxon>
        <taxon>Spermatophyta</taxon>
        <taxon>Magnoliopsida</taxon>
        <taxon>Liliopsida</taxon>
        <taxon>Zingiberales</taxon>
        <taxon>Cannaceae</taxon>
        <taxon>Canna</taxon>
    </lineage>
</organism>
<sequence>MMGRRRSHELDLQLNLSLPPVTSRIMAAPDDEEDAAASPGGCMLSSPSSCLSSEETEAEAAATMTSMVLAGCSRCLMYVMLAEDDRRCPKCGSTGLIDFFRGGSSVKKSNECSNSRKKSTMS</sequence>
<dbReference type="InterPro" id="IPR056440">
    <property type="entry name" value="Zn-ribbon_GIR1"/>
</dbReference>
<accession>A0AAQ3KLP2</accession>
<dbReference type="PANTHER" id="PTHR33177:SF74">
    <property type="entry name" value="PROTEIN GL2-INTERACTING REPRESSOR 1"/>
    <property type="match status" value="1"/>
</dbReference>
<protein>
    <submittedName>
        <fullName evidence="2">E3 ubiquitin-protein ligase</fullName>
    </submittedName>
</protein>
<name>A0AAQ3KLP2_9LILI</name>
<dbReference type="PANTHER" id="PTHR33177">
    <property type="entry name" value="PUTATIVE-RELATED"/>
    <property type="match status" value="1"/>
</dbReference>
<feature type="domain" description="GIR1-like zinc ribbon" evidence="1">
    <location>
        <begin position="65"/>
        <end position="100"/>
    </location>
</feature>
<dbReference type="Proteomes" id="UP001327560">
    <property type="component" value="Chromosome 6"/>
</dbReference>
<evidence type="ECO:0000313" key="2">
    <source>
        <dbReference type="EMBL" id="WOL11223.1"/>
    </source>
</evidence>
<dbReference type="AlphaFoldDB" id="A0AAQ3KLP2"/>
<proteinExistence type="predicted"/>
<dbReference type="InterPro" id="IPR055281">
    <property type="entry name" value="GIR1-2/SIED1"/>
</dbReference>
<evidence type="ECO:0000313" key="3">
    <source>
        <dbReference type="Proteomes" id="UP001327560"/>
    </source>
</evidence>
<dbReference type="Pfam" id="PF24747">
    <property type="entry name" value="Zn-ribbon_GIR1"/>
    <property type="match status" value="1"/>
</dbReference>
<gene>
    <name evidence="2" type="ORF">Cni_G19985</name>
</gene>
<dbReference type="EMBL" id="CP136895">
    <property type="protein sequence ID" value="WOL11223.1"/>
    <property type="molecule type" value="Genomic_DNA"/>
</dbReference>
<evidence type="ECO:0000259" key="1">
    <source>
        <dbReference type="Pfam" id="PF24747"/>
    </source>
</evidence>
<keyword evidence="3" id="KW-1185">Reference proteome</keyword>
<reference evidence="2 3" key="1">
    <citation type="submission" date="2023-10" db="EMBL/GenBank/DDBJ databases">
        <title>Chromosome-scale genome assembly provides insights into flower coloration mechanisms of Canna indica.</title>
        <authorList>
            <person name="Li C."/>
        </authorList>
    </citation>
    <scope>NUCLEOTIDE SEQUENCE [LARGE SCALE GENOMIC DNA]</scope>
    <source>
        <tissue evidence="2">Flower</tissue>
    </source>
</reference>